<accession>A0A8K0K0T3</accession>
<dbReference type="EMBL" id="KZ308254">
    <property type="protein sequence ID" value="KAG8225791.1"/>
    <property type="molecule type" value="Genomic_DNA"/>
</dbReference>
<dbReference type="Proteomes" id="UP000792457">
    <property type="component" value="Unassembled WGS sequence"/>
</dbReference>
<evidence type="ECO:0000256" key="3">
    <source>
        <dbReference type="ARBA" id="ARBA00022825"/>
    </source>
</evidence>
<evidence type="ECO:0000313" key="9">
    <source>
        <dbReference type="Proteomes" id="UP000792457"/>
    </source>
</evidence>
<evidence type="ECO:0000256" key="4">
    <source>
        <dbReference type="SAM" id="MobiDB-lite"/>
    </source>
</evidence>
<evidence type="ECO:0000256" key="2">
    <source>
        <dbReference type="ARBA" id="ARBA00022801"/>
    </source>
</evidence>
<keyword evidence="3" id="KW-0720">Serine protease</keyword>
<name>A0A8K0K0T3_LADFU</name>
<feature type="compositionally biased region" description="Polar residues" evidence="4">
    <location>
        <begin position="1"/>
        <end position="10"/>
    </location>
</feature>
<keyword evidence="2" id="KW-0378">Hydrolase</keyword>
<keyword evidence="1" id="KW-0645">Protease</keyword>
<dbReference type="Pfam" id="PF21223">
    <property type="entry name" value="TPPII_Ig-like-1"/>
    <property type="match status" value="1"/>
</dbReference>
<evidence type="ECO:0000313" key="8">
    <source>
        <dbReference type="EMBL" id="KAG8225791.1"/>
    </source>
</evidence>
<evidence type="ECO:0000259" key="6">
    <source>
        <dbReference type="Pfam" id="PF21223"/>
    </source>
</evidence>
<dbReference type="InterPro" id="IPR048384">
    <property type="entry name" value="TPPII_GBD"/>
</dbReference>
<dbReference type="InterPro" id="IPR023828">
    <property type="entry name" value="Peptidase_S8_Ser-AS"/>
</dbReference>
<gene>
    <name evidence="8" type="ORF">J437_LFUL005598</name>
</gene>
<dbReference type="Gene3D" id="2.60.40.3170">
    <property type="match status" value="2"/>
</dbReference>
<reference evidence="8" key="1">
    <citation type="submission" date="2013-04" db="EMBL/GenBank/DDBJ databases">
        <authorList>
            <person name="Qu J."/>
            <person name="Murali S.C."/>
            <person name="Bandaranaike D."/>
            <person name="Bellair M."/>
            <person name="Blankenburg K."/>
            <person name="Chao H."/>
            <person name="Dinh H."/>
            <person name="Doddapaneni H."/>
            <person name="Downs B."/>
            <person name="Dugan-Rocha S."/>
            <person name="Elkadiri S."/>
            <person name="Gnanaolivu R.D."/>
            <person name="Hernandez B."/>
            <person name="Javaid M."/>
            <person name="Jayaseelan J.C."/>
            <person name="Lee S."/>
            <person name="Li M."/>
            <person name="Ming W."/>
            <person name="Munidasa M."/>
            <person name="Muniz J."/>
            <person name="Nguyen L."/>
            <person name="Ongeri F."/>
            <person name="Osuji N."/>
            <person name="Pu L.-L."/>
            <person name="Puazo M."/>
            <person name="Qu C."/>
            <person name="Quiroz J."/>
            <person name="Raj R."/>
            <person name="Weissenberger G."/>
            <person name="Xin Y."/>
            <person name="Zou X."/>
            <person name="Han Y."/>
            <person name="Richards S."/>
            <person name="Worley K."/>
            <person name="Muzny D."/>
            <person name="Gibbs R."/>
        </authorList>
    </citation>
    <scope>NUCLEOTIDE SEQUENCE</scope>
    <source>
        <strain evidence="8">Sampled in the wild</strain>
    </source>
</reference>
<dbReference type="GO" id="GO:0006508">
    <property type="term" value="P:proteolysis"/>
    <property type="evidence" value="ECO:0007669"/>
    <property type="project" value="UniProtKB-KW"/>
</dbReference>
<dbReference type="Pfam" id="PF12580">
    <property type="entry name" value="TPPII"/>
    <property type="match status" value="1"/>
</dbReference>
<feature type="domain" description="Tripeptidyl-peptidase II first Ig-like" evidence="6">
    <location>
        <begin position="255"/>
        <end position="365"/>
    </location>
</feature>
<comment type="caution">
    <text evidence="8">The sequence shown here is derived from an EMBL/GenBank/DDBJ whole genome shotgun (WGS) entry which is preliminary data.</text>
</comment>
<dbReference type="Pfam" id="PF21316">
    <property type="entry name" value="TPPII_GBD"/>
    <property type="match status" value="1"/>
</dbReference>
<dbReference type="Gene3D" id="3.40.50.200">
    <property type="entry name" value="Peptidase S8/S53 domain"/>
    <property type="match status" value="1"/>
</dbReference>
<dbReference type="InterPro" id="IPR036852">
    <property type="entry name" value="Peptidase_S8/S53_dom_sf"/>
</dbReference>
<feature type="domain" description="Tripeptidyl peptidase II second Ig-like" evidence="5">
    <location>
        <begin position="81"/>
        <end position="180"/>
    </location>
</feature>
<sequence length="571" mass="63154">MNGTSMSSPHVSGATGTFGVIERKRNPPKGGVVLEVVIAKWWASLGKFWLDYSIEFHGLRPEHPAVSMHGGEGIMQLEVRSSLRHEDIAPAVSLKNQVQVLRPTESRIGPLTTRDVIPPGRQIYELQLTYNFHIAKATEVTPNSTLLSDLLYESEFESQLWMMFDSNKQLIATGDAYPCKESNSSCLISVFTALLLSGMKAKGLPYSPYSVKRALENTAMYLNNLDPFAQGHGLLQVEKAFEHLTSYCNQPERDVRFHVTCGFGGGTTGLSNCKGIHIRGGLVDRPRDFSVAVEPIFANADDVDPALKINFNLKLALACSETWVQFPSHLDLMHMARVFSVQVDSSSLETGVHTTRYYVAKVEKGDFVLKLHVRHERREALERLSDLPMLLSQRLPSPITLDVYASYSQAMLSTGTSSSGSASSSSGPHSDVKAYDINCPEKGPVFEVPITLVKPQLVVAPNAGISRLLLSYHDVYFKPGGIQRHFILVPEDATWAVLRLQLPAEREKAISGMPSGVTIGSSRFVIHCLQLRPQLVCKTLEFHKMVSVAPQLDVVQGFPVRVSNFALYFIR</sequence>
<keyword evidence="9" id="KW-1185">Reference proteome</keyword>
<organism evidence="8 9">
    <name type="scientific">Ladona fulva</name>
    <name type="common">Scarce chaser dragonfly</name>
    <name type="synonym">Libellula fulva</name>
    <dbReference type="NCBI Taxonomy" id="123851"/>
    <lineage>
        <taxon>Eukaryota</taxon>
        <taxon>Metazoa</taxon>
        <taxon>Ecdysozoa</taxon>
        <taxon>Arthropoda</taxon>
        <taxon>Hexapoda</taxon>
        <taxon>Insecta</taxon>
        <taxon>Pterygota</taxon>
        <taxon>Palaeoptera</taxon>
        <taxon>Odonata</taxon>
        <taxon>Epiprocta</taxon>
        <taxon>Anisoptera</taxon>
        <taxon>Libelluloidea</taxon>
        <taxon>Libellulidae</taxon>
        <taxon>Ladona</taxon>
    </lineage>
</organism>
<dbReference type="InterPro" id="IPR022229">
    <property type="entry name" value="TPPII_Ig-like-2"/>
</dbReference>
<dbReference type="PROSITE" id="PS00138">
    <property type="entry name" value="SUBTILASE_SER"/>
    <property type="match status" value="1"/>
</dbReference>
<dbReference type="InterPro" id="IPR046940">
    <property type="entry name" value="TPPII_Ig-like_sf"/>
</dbReference>
<dbReference type="AlphaFoldDB" id="A0A8K0K0T3"/>
<evidence type="ECO:0000256" key="1">
    <source>
        <dbReference type="ARBA" id="ARBA00022670"/>
    </source>
</evidence>
<feature type="domain" description="Tripeptidyl-peptidase II galactose-binding" evidence="7">
    <location>
        <begin position="477"/>
        <end position="562"/>
    </location>
</feature>
<dbReference type="OrthoDB" id="10256524at2759"/>
<dbReference type="InterPro" id="IPR048383">
    <property type="entry name" value="TPPII_Ig-like-1"/>
</dbReference>
<dbReference type="GO" id="GO:0004252">
    <property type="term" value="F:serine-type endopeptidase activity"/>
    <property type="evidence" value="ECO:0007669"/>
    <property type="project" value="InterPro"/>
</dbReference>
<reference evidence="8" key="2">
    <citation type="submission" date="2017-10" db="EMBL/GenBank/DDBJ databases">
        <title>Ladona fulva Genome sequencing and assembly.</title>
        <authorList>
            <person name="Murali S."/>
            <person name="Richards S."/>
            <person name="Bandaranaike D."/>
            <person name="Bellair M."/>
            <person name="Blankenburg K."/>
            <person name="Chao H."/>
            <person name="Dinh H."/>
            <person name="Doddapaneni H."/>
            <person name="Dugan-Rocha S."/>
            <person name="Elkadiri S."/>
            <person name="Gnanaolivu R."/>
            <person name="Hernandez B."/>
            <person name="Skinner E."/>
            <person name="Javaid M."/>
            <person name="Lee S."/>
            <person name="Li M."/>
            <person name="Ming W."/>
            <person name="Munidasa M."/>
            <person name="Muniz J."/>
            <person name="Nguyen L."/>
            <person name="Hughes D."/>
            <person name="Osuji N."/>
            <person name="Pu L.-L."/>
            <person name="Puazo M."/>
            <person name="Qu C."/>
            <person name="Quiroz J."/>
            <person name="Raj R."/>
            <person name="Weissenberger G."/>
            <person name="Xin Y."/>
            <person name="Zou X."/>
            <person name="Han Y."/>
            <person name="Worley K."/>
            <person name="Muzny D."/>
            <person name="Gibbs R."/>
        </authorList>
    </citation>
    <scope>NUCLEOTIDE SEQUENCE</scope>
    <source>
        <strain evidence="8">Sampled in the wild</strain>
    </source>
</reference>
<evidence type="ECO:0000259" key="7">
    <source>
        <dbReference type="Pfam" id="PF21316"/>
    </source>
</evidence>
<feature type="region of interest" description="Disordered" evidence="4">
    <location>
        <begin position="1"/>
        <end position="22"/>
    </location>
</feature>
<protein>
    <submittedName>
        <fullName evidence="8">Uncharacterized protein</fullName>
    </submittedName>
</protein>
<evidence type="ECO:0000259" key="5">
    <source>
        <dbReference type="Pfam" id="PF12580"/>
    </source>
</evidence>
<proteinExistence type="predicted"/>